<dbReference type="AlphaFoldDB" id="A0A640WAE8"/>
<dbReference type="SMART" id="SM00267">
    <property type="entry name" value="GGDEF"/>
    <property type="match status" value="1"/>
</dbReference>
<dbReference type="PANTHER" id="PTHR45138:SF9">
    <property type="entry name" value="DIGUANYLATE CYCLASE DGCM-RELATED"/>
    <property type="match status" value="1"/>
</dbReference>
<dbReference type="EMBL" id="VTPX01000013">
    <property type="protein sequence ID" value="KAA0016106.1"/>
    <property type="molecule type" value="Genomic_DNA"/>
</dbReference>
<reference evidence="6 7" key="1">
    <citation type="submission" date="2019-08" db="EMBL/GenBank/DDBJ databases">
        <title>Bioinformatics analysis of the strain L3 and L5.</title>
        <authorList>
            <person name="Li X."/>
        </authorList>
    </citation>
    <scope>NUCLEOTIDE SEQUENCE [LARGE SCALE GENOMIC DNA]</scope>
    <source>
        <strain evidence="6 7">L3</strain>
    </source>
</reference>
<dbReference type="PANTHER" id="PTHR45138">
    <property type="entry name" value="REGULATORY COMPONENTS OF SENSORY TRANSDUCTION SYSTEM"/>
    <property type="match status" value="1"/>
</dbReference>
<keyword evidence="4" id="KW-0812">Transmembrane</keyword>
<sequence length="541" mass="60574">MATERTAATVTGPDVAATGKGRRWPVILLIALAAAMIVASLAGLRLISEKGDDYASPGLHTEVWQSYQLRSELQRLLDTAHAVDDGQAGATSLILRLGVMRNTLDPFRHTPVFDYLPQPRPEVHETIERLDSLSAGWMQRLNWQDQASARRVAADMLAELPAQLRPAHDLIVVSNIAVAAQLDRERQSLQQTFHWLTVTLMLLACGCLILALRILSSQRRSQRLAGELQALNSSLERRVQSRTRLLHEREALLRTILDSTPSDVTLISADQRRVFYVSDDLLTQTGTRRAEDFHLEALFDNGDDYRQLVARLGRGETLHQMEARLCPSSPYWALLSARPLRIHAQSAWLIWSLDITRRKAMEHELQQLASTDALTGLYNRRALLRAAVMQLRRERRAPLSVLLIDIDHFKRINDEYGHPIGDQALRALARQLGDLMQDDALLGRIGGEEFAVMLSGMSPEAVALTAERLRAAVAGAPLIVNDDITLSMTLSIGLTQRHESDSLKSLMMRADRALYRAKSEGRNRCCHLPPVEFTPSEFDEI</sequence>
<evidence type="ECO:0000256" key="3">
    <source>
        <dbReference type="ARBA" id="ARBA00034247"/>
    </source>
</evidence>
<dbReference type="PROSITE" id="PS50887">
    <property type="entry name" value="GGDEF"/>
    <property type="match status" value="1"/>
</dbReference>
<accession>A0A640WAE8</accession>
<dbReference type="InterPro" id="IPR043128">
    <property type="entry name" value="Rev_trsase/Diguanyl_cyclase"/>
</dbReference>
<feature type="transmembrane region" description="Helical" evidence="4">
    <location>
        <begin position="26"/>
        <end position="47"/>
    </location>
</feature>
<comment type="cofactor">
    <cofactor evidence="1">
        <name>Mg(2+)</name>
        <dbReference type="ChEBI" id="CHEBI:18420"/>
    </cofactor>
</comment>
<comment type="catalytic activity">
    <reaction evidence="3">
        <text>2 GTP = 3',3'-c-di-GMP + 2 diphosphate</text>
        <dbReference type="Rhea" id="RHEA:24898"/>
        <dbReference type="ChEBI" id="CHEBI:33019"/>
        <dbReference type="ChEBI" id="CHEBI:37565"/>
        <dbReference type="ChEBI" id="CHEBI:58805"/>
        <dbReference type="EC" id="2.7.7.65"/>
    </reaction>
</comment>
<feature type="transmembrane region" description="Helical" evidence="4">
    <location>
        <begin position="193"/>
        <end position="215"/>
    </location>
</feature>
<evidence type="ECO:0000256" key="2">
    <source>
        <dbReference type="ARBA" id="ARBA00012528"/>
    </source>
</evidence>
<dbReference type="Gene3D" id="3.30.70.270">
    <property type="match status" value="1"/>
</dbReference>
<dbReference type="InterPro" id="IPR000160">
    <property type="entry name" value="GGDEF_dom"/>
</dbReference>
<name>A0A640WAE8_9GAMM</name>
<keyword evidence="7" id="KW-1185">Reference proteome</keyword>
<feature type="domain" description="GGDEF" evidence="5">
    <location>
        <begin position="397"/>
        <end position="530"/>
    </location>
</feature>
<dbReference type="InterPro" id="IPR029787">
    <property type="entry name" value="Nucleotide_cyclase"/>
</dbReference>
<protein>
    <recommendedName>
        <fullName evidence="2">diguanylate cyclase</fullName>
        <ecNumber evidence="2">2.7.7.65</ecNumber>
    </recommendedName>
</protein>
<keyword evidence="4" id="KW-0472">Membrane</keyword>
<organism evidence="6 7">
    <name type="scientific">Salinicola corii</name>
    <dbReference type="NCBI Taxonomy" id="2606937"/>
    <lineage>
        <taxon>Bacteria</taxon>
        <taxon>Pseudomonadati</taxon>
        <taxon>Pseudomonadota</taxon>
        <taxon>Gammaproteobacteria</taxon>
        <taxon>Oceanospirillales</taxon>
        <taxon>Halomonadaceae</taxon>
        <taxon>Salinicola</taxon>
    </lineage>
</organism>
<keyword evidence="4" id="KW-1133">Transmembrane helix</keyword>
<dbReference type="NCBIfam" id="TIGR00254">
    <property type="entry name" value="GGDEF"/>
    <property type="match status" value="1"/>
</dbReference>
<evidence type="ECO:0000259" key="5">
    <source>
        <dbReference type="PROSITE" id="PS50887"/>
    </source>
</evidence>
<proteinExistence type="predicted"/>
<dbReference type="Gene3D" id="3.30.450.20">
    <property type="entry name" value="PAS domain"/>
    <property type="match status" value="1"/>
</dbReference>
<dbReference type="EC" id="2.7.7.65" evidence="2"/>
<dbReference type="FunFam" id="3.30.70.270:FF:000001">
    <property type="entry name" value="Diguanylate cyclase domain protein"/>
    <property type="match status" value="1"/>
</dbReference>
<dbReference type="SUPFAM" id="SSF55073">
    <property type="entry name" value="Nucleotide cyclase"/>
    <property type="match status" value="1"/>
</dbReference>
<dbReference type="GO" id="GO:0052621">
    <property type="term" value="F:diguanylate cyclase activity"/>
    <property type="evidence" value="ECO:0007669"/>
    <property type="project" value="UniProtKB-EC"/>
</dbReference>
<dbReference type="Pfam" id="PF00990">
    <property type="entry name" value="GGDEF"/>
    <property type="match status" value="1"/>
</dbReference>
<dbReference type="CDD" id="cd01949">
    <property type="entry name" value="GGDEF"/>
    <property type="match status" value="1"/>
</dbReference>
<dbReference type="Proteomes" id="UP000466024">
    <property type="component" value="Unassembled WGS sequence"/>
</dbReference>
<dbReference type="SUPFAM" id="SSF55785">
    <property type="entry name" value="PYP-like sensor domain (PAS domain)"/>
    <property type="match status" value="1"/>
</dbReference>
<evidence type="ECO:0000256" key="1">
    <source>
        <dbReference type="ARBA" id="ARBA00001946"/>
    </source>
</evidence>
<evidence type="ECO:0000256" key="4">
    <source>
        <dbReference type="SAM" id="Phobius"/>
    </source>
</evidence>
<dbReference type="InterPro" id="IPR050469">
    <property type="entry name" value="Diguanylate_Cyclase"/>
</dbReference>
<dbReference type="InterPro" id="IPR035965">
    <property type="entry name" value="PAS-like_dom_sf"/>
</dbReference>
<evidence type="ECO:0000313" key="6">
    <source>
        <dbReference type="EMBL" id="KAA0016106.1"/>
    </source>
</evidence>
<comment type="caution">
    <text evidence="6">The sequence shown here is derived from an EMBL/GenBank/DDBJ whole genome shotgun (WGS) entry which is preliminary data.</text>
</comment>
<gene>
    <name evidence="6" type="ORF">F0A16_17895</name>
</gene>
<evidence type="ECO:0000313" key="7">
    <source>
        <dbReference type="Proteomes" id="UP000466024"/>
    </source>
</evidence>